<keyword evidence="1" id="KW-0812">Transmembrane</keyword>
<dbReference type="AlphaFoldDB" id="A0A447TEL6"/>
<accession>A0A447TEL6</accession>
<reference evidence="2 3" key="1">
    <citation type="submission" date="2018-12" db="EMBL/GenBank/DDBJ databases">
        <authorList>
            <consortium name="Pathogen Informatics"/>
        </authorList>
    </citation>
    <scope>NUCLEOTIDE SEQUENCE [LARGE SCALE GENOMIC DNA]</scope>
    <source>
        <strain evidence="2 3">NCTC9695</strain>
    </source>
</reference>
<dbReference type="Proteomes" id="UP000275777">
    <property type="component" value="Chromosome"/>
</dbReference>
<feature type="transmembrane region" description="Helical" evidence="1">
    <location>
        <begin position="12"/>
        <end position="34"/>
    </location>
</feature>
<dbReference type="EMBL" id="LR134182">
    <property type="protein sequence ID" value="VEB43281.1"/>
    <property type="molecule type" value="Genomic_DNA"/>
</dbReference>
<protein>
    <submittedName>
        <fullName evidence="2">Uncharacterized protein</fullName>
    </submittedName>
</protein>
<evidence type="ECO:0000313" key="3">
    <source>
        <dbReference type="Proteomes" id="UP000275777"/>
    </source>
</evidence>
<evidence type="ECO:0000313" key="2">
    <source>
        <dbReference type="EMBL" id="VEB43281.1"/>
    </source>
</evidence>
<proteinExistence type="predicted"/>
<name>A0A447TEL6_CHRVL</name>
<organism evidence="2 3">
    <name type="scientific">Chromobacterium violaceum</name>
    <dbReference type="NCBI Taxonomy" id="536"/>
    <lineage>
        <taxon>Bacteria</taxon>
        <taxon>Pseudomonadati</taxon>
        <taxon>Pseudomonadota</taxon>
        <taxon>Betaproteobacteria</taxon>
        <taxon>Neisseriales</taxon>
        <taxon>Chromobacteriaceae</taxon>
        <taxon>Chromobacterium</taxon>
    </lineage>
</organism>
<gene>
    <name evidence="2" type="ORF">NCTC9695_03737</name>
</gene>
<keyword evidence="1" id="KW-0472">Membrane</keyword>
<sequence>MINLELLYSWGASVRMALLTALGIIAASLGLYGWRSRRRAGTRARRTWPIRSR</sequence>
<keyword evidence="1" id="KW-1133">Transmembrane helix</keyword>
<evidence type="ECO:0000256" key="1">
    <source>
        <dbReference type="SAM" id="Phobius"/>
    </source>
</evidence>